<reference evidence="2 3" key="1">
    <citation type="journal article" date="2020" name="ISME J.">
        <title>Uncovering the hidden diversity of litter-decomposition mechanisms in mushroom-forming fungi.</title>
        <authorList>
            <person name="Floudas D."/>
            <person name="Bentzer J."/>
            <person name="Ahren D."/>
            <person name="Johansson T."/>
            <person name="Persson P."/>
            <person name="Tunlid A."/>
        </authorList>
    </citation>
    <scope>NUCLEOTIDE SEQUENCE [LARGE SCALE GENOMIC DNA]</scope>
    <source>
        <strain evidence="2 3">CBS 146.42</strain>
    </source>
</reference>
<evidence type="ECO:0000313" key="2">
    <source>
        <dbReference type="EMBL" id="KAF5362125.1"/>
    </source>
</evidence>
<dbReference type="Proteomes" id="UP000559027">
    <property type="component" value="Unassembled WGS sequence"/>
</dbReference>
<feature type="region of interest" description="Disordered" evidence="1">
    <location>
        <begin position="1"/>
        <end position="29"/>
    </location>
</feature>
<dbReference type="OrthoDB" id="3227959at2759"/>
<name>A0A8H5GCB1_9AGAR</name>
<evidence type="ECO:0000313" key="3">
    <source>
        <dbReference type="Proteomes" id="UP000559027"/>
    </source>
</evidence>
<dbReference type="Gene3D" id="3.30.710.10">
    <property type="entry name" value="Potassium Channel Kv1.1, Chain A"/>
    <property type="match status" value="1"/>
</dbReference>
<proteinExistence type="predicted"/>
<sequence length="454" mass="50721">MSPKQIATASSPSRSTQKARGQEASPQKQRTLVQALSSMHVTPPSKQSLVSAVTDTTKTCISTHFTYGERDESGYARVFDAQTGTELIRHNDLWFYDGSLVCRAENVLFRVHMSLLARQSACFEDMLAIPQPEEELDEKTGFDLSQEKDARVGSKGFKGRIPIIVLHDLAEDVENLLRALIDGPVFGNNGREDFRVVSGILRLATKYLFESLRAIALSHLSAAWPPTLKGWEAREDCAQSYELDHSHQPRLYPHPFLIINLAREIEAPELLPAAFYDISRYSYAQIFEPGDDNPFGIYPSPYPTLCPSDMQRFTIGKEAIQHMVTNLIQAMGNSLPNRQPSLHSSYSGNRRSNTGICVSATGCKKDFSELMDLATQHYLFDRERGSCDPLYVAEELGQLKGTEFSECKACALSLECWASRERERVWRMIPGWFRLDSIPGGGVQSATMVPASVI</sequence>
<dbReference type="InterPro" id="IPR011333">
    <property type="entry name" value="SKP1/BTB/POZ_sf"/>
</dbReference>
<dbReference type="AlphaFoldDB" id="A0A8H5GCB1"/>
<protein>
    <recommendedName>
        <fullName evidence="4">BTB domain-containing protein</fullName>
    </recommendedName>
</protein>
<keyword evidence="3" id="KW-1185">Reference proteome</keyword>
<accession>A0A8H5GCB1</accession>
<comment type="caution">
    <text evidence="2">The sequence shown here is derived from an EMBL/GenBank/DDBJ whole genome shotgun (WGS) entry which is preliminary data.</text>
</comment>
<dbReference type="EMBL" id="JAACJO010000002">
    <property type="protein sequence ID" value="KAF5362125.1"/>
    <property type="molecule type" value="Genomic_DNA"/>
</dbReference>
<evidence type="ECO:0008006" key="4">
    <source>
        <dbReference type="Google" id="ProtNLM"/>
    </source>
</evidence>
<gene>
    <name evidence="2" type="ORF">D9756_002483</name>
</gene>
<organism evidence="2 3">
    <name type="scientific">Leucocoprinus leucothites</name>
    <dbReference type="NCBI Taxonomy" id="201217"/>
    <lineage>
        <taxon>Eukaryota</taxon>
        <taxon>Fungi</taxon>
        <taxon>Dikarya</taxon>
        <taxon>Basidiomycota</taxon>
        <taxon>Agaricomycotina</taxon>
        <taxon>Agaricomycetes</taxon>
        <taxon>Agaricomycetidae</taxon>
        <taxon>Agaricales</taxon>
        <taxon>Agaricineae</taxon>
        <taxon>Agaricaceae</taxon>
        <taxon>Leucocoprinus</taxon>
    </lineage>
</organism>
<evidence type="ECO:0000256" key="1">
    <source>
        <dbReference type="SAM" id="MobiDB-lite"/>
    </source>
</evidence>